<dbReference type="Proteomes" id="UP001157502">
    <property type="component" value="Chromosome 35"/>
</dbReference>
<evidence type="ECO:0000313" key="2">
    <source>
        <dbReference type="Proteomes" id="UP001157502"/>
    </source>
</evidence>
<comment type="caution">
    <text evidence="1">The sequence shown here is derived from an EMBL/GenBank/DDBJ whole genome shotgun (WGS) entry which is preliminary data.</text>
</comment>
<dbReference type="EMBL" id="CM055762">
    <property type="protein sequence ID" value="KAJ7986095.1"/>
    <property type="molecule type" value="Genomic_DNA"/>
</dbReference>
<sequence>MRPTGMADEGAEMREETERMIEKNVEKEPEHATPAAGGDAKEMRAVILSGFGGLNKLRVTKKAMPEPLEGEVKIRVKACGLNFLDLMVRQGNIDNPPKTPLVPGFECSGIVEAMGEGTTGFEIGDRVMAFVNYNAWAEVVCTPVDYVYKMADSMTFPEAAAFSINFVAAYMMLFEVANLREGMSVLVHSAGGGVGQAVAQLCSTIPNVTVFGTASSVKHEAIRDSVTHLFDRNVDYVQEVKKIAPEGVDIVLDCLCGENTGKGLGLLSPLGTYILYGSSSMVTGETKSFFSFAKSWWQVEKVNPIKLFEENKVIAGFSLLNLLFKQGRCGRVKTVVEKLFSLYNQKKIKPVVDSLWALEEVKEAMQRIHDRVNIGKLILDLEKSPTPLMANDSTETSEAGEEEEEREGDSDNKERMPFIQ</sequence>
<evidence type="ECO:0000313" key="1">
    <source>
        <dbReference type="EMBL" id="KAJ7986095.1"/>
    </source>
</evidence>
<accession>A0ACC2F3Z1</accession>
<proteinExistence type="predicted"/>
<organism evidence="1 2">
    <name type="scientific">Dallia pectoralis</name>
    <name type="common">Alaska blackfish</name>
    <dbReference type="NCBI Taxonomy" id="75939"/>
    <lineage>
        <taxon>Eukaryota</taxon>
        <taxon>Metazoa</taxon>
        <taxon>Chordata</taxon>
        <taxon>Craniata</taxon>
        <taxon>Vertebrata</taxon>
        <taxon>Euteleostomi</taxon>
        <taxon>Actinopterygii</taxon>
        <taxon>Neopterygii</taxon>
        <taxon>Teleostei</taxon>
        <taxon>Protacanthopterygii</taxon>
        <taxon>Esociformes</taxon>
        <taxon>Umbridae</taxon>
        <taxon>Dallia</taxon>
    </lineage>
</organism>
<reference evidence="1" key="1">
    <citation type="submission" date="2021-05" db="EMBL/GenBank/DDBJ databases">
        <authorList>
            <person name="Pan Q."/>
            <person name="Jouanno E."/>
            <person name="Zahm M."/>
            <person name="Klopp C."/>
            <person name="Cabau C."/>
            <person name="Louis A."/>
            <person name="Berthelot C."/>
            <person name="Parey E."/>
            <person name="Roest Crollius H."/>
            <person name="Montfort J."/>
            <person name="Robinson-Rechavi M."/>
            <person name="Bouchez O."/>
            <person name="Lampietro C."/>
            <person name="Lopez Roques C."/>
            <person name="Donnadieu C."/>
            <person name="Postlethwait J."/>
            <person name="Bobe J."/>
            <person name="Dillon D."/>
            <person name="Chandos A."/>
            <person name="von Hippel F."/>
            <person name="Guiguen Y."/>
        </authorList>
    </citation>
    <scope>NUCLEOTIDE SEQUENCE</scope>
    <source>
        <strain evidence="1">YG-Jan2019</strain>
    </source>
</reference>
<keyword evidence="2" id="KW-1185">Reference proteome</keyword>
<protein>
    <submittedName>
        <fullName evidence="1">Uncharacterized protein</fullName>
    </submittedName>
</protein>
<name>A0ACC2F3Z1_DALPE</name>
<gene>
    <name evidence="1" type="ORF">DPEC_G00347250</name>
</gene>